<protein>
    <submittedName>
        <fullName evidence="1">Uncharacterized protein</fullName>
    </submittedName>
</protein>
<reference evidence="1 2" key="1">
    <citation type="submission" date="2024-06" db="EMBL/GenBank/DDBJ databases">
        <authorList>
            <person name="Pan Q."/>
            <person name="Wen M."/>
            <person name="Jouanno E."/>
            <person name="Zahm M."/>
            <person name="Klopp C."/>
            <person name="Cabau C."/>
            <person name="Louis A."/>
            <person name="Berthelot C."/>
            <person name="Parey E."/>
            <person name="Roest Crollius H."/>
            <person name="Montfort J."/>
            <person name="Robinson-Rechavi M."/>
            <person name="Bouchez O."/>
            <person name="Lampietro C."/>
            <person name="Lopez Roques C."/>
            <person name="Donnadieu C."/>
            <person name="Postlethwait J."/>
            <person name="Bobe J."/>
            <person name="Verreycken H."/>
            <person name="Guiguen Y."/>
        </authorList>
    </citation>
    <scope>NUCLEOTIDE SEQUENCE [LARGE SCALE GENOMIC DNA]</scope>
    <source>
        <strain evidence="1">Up_M1</strain>
        <tissue evidence="1">Testis</tissue>
    </source>
</reference>
<accession>A0ABD0XUZ8</accession>
<comment type="caution">
    <text evidence="1">The sequence shown here is derived from an EMBL/GenBank/DDBJ whole genome shotgun (WGS) entry which is preliminary data.</text>
</comment>
<keyword evidence="2" id="KW-1185">Reference proteome</keyword>
<name>A0ABD0XUZ8_UMBPY</name>
<proteinExistence type="predicted"/>
<sequence length="97" mass="11204">MEKMEGRLQTQDQCFLGAKVWKRGKNISKDVLDPSTGLLVRCMQYQSVTLSPYKYKFDIKTVKMGSYLEATIDGNVNMHLRVISIWATVSEHPRVFF</sequence>
<evidence type="ECO:0000313" key="2">
    <source>
        <dbReference type="Proteomes" id="UP001557470"/>
    </source>
</evidence>
<dbReference type="AlphaFoldDB" id="A0ABD0XUZ8"/>
<evidence type="ECO:0000313" key="1">
    <source>
        <dbReference type="EMBL" id="KAL1006920.1"/>
    </source>
</evidence>
<dbReference type="EMBL" id="JAGEUA010000002">
    <property type="protein sequence ID" value="KAL1006920.1"/>
    <property type="molecule type" value="Genomic_DNA"/>
</dbReference>
<organism evidence="1 2">
    <name type="scientific">Umbra pygmaea</name>
    <name type="common">Eastern mudminnow</name>
    <dbReference type="NCBI Taxonomy" id="75934"/>
    <lineage>
        <taxon>Eukaryota</taxon>
        <taxon>Metazoa</taxon>
        <taxon>Chordata</taxon>
        <taxon>Craniata</taxon>
        <taxon>Vertebrata</taxon>
        <taxon>Euteleostomi</taxon>
        <taxon>Actinopterygii</taxon>
        <taxon>Neopterygii</taxon>
        <taxon>Teleostei</taxon>
        <taxon>Protacanthopterygii</taxon>
        <taxon>Esociformes</taxon>
        <taxon>Umbridae</taxon>
        <taxon>Umbra</taxon>
    </lineage>
</organism>
<dbReference type="Proteomes" id="UP001557470">
    <property type="component" value="Unassembled WGS sequence"/>
</dbReference>
<gene>
    <name evidence="1" type="ORF">UPYG_G00078900</name>
</gene>